<keyword evidence="6" id="KW-0812">Transmembrane</keyword>
<gene>
    <name evidence="12" type="ORF">AADV58_14070</name>
</gene>
<evidence type="ECO:0000256" key="4">
    <source>
        <dbReference type="ARBA" id="ARBA00022475"/>
    </source>
</evidence>
<evidence type="ECO:0000256" key="5">
    <source>
        <dbReference type="ARBA" id="ARBA00022519"/>
    </source>
</evidence>
<feature type="domain" description="TonB C-terminal" evidence="11">
    <location>
        <begin position="90"/>
        <end position="175"/>
    </location>
</feature>
<dbReference type="RefSeq" id="WP_341743474.1">
    <property type="nucleotide sequence ID" value="NZ_CP151406.1"/>
</dbReference>
<evidence type="ECO:0000313" key="12">
    <source>
        <dbReference type="EMBL" id="WZJ21061.1"/>
    </source>
</evidence>
<dbReference type="InterPro" id="IPR051045">
    <property type="entry name" value="TonB-dependent_transducer"/>
</dbReference>
<reference evidence="12 13" key="1">
    <citation type="submission" date="2024-04" db="EMBL/GenBank/DDBJ databases">
        <title>Dissimilatory iodate-reducing microorganisms contribute to the enrichment of iodine in groundwater.</title>
        <authorList>
            <person name="Jiang Z."/>
        </authorList>
    </citation>
    <scope>NUCLEOTIDE SEQUENCE [LARGE SCALE GENOMIC DNA]</scope>
    <source>
        <strain evidence="12 13">NCP973</strain>
    </source>
</reference>
<dbReference type="Gene3D" id="3.30.1150.10">
    <property type="match status" value="1"/>
</dbReference>
<dbReference type="Proteomes" id="UP001479520">
    <property type="component" value="Chromosome"/>
</dbReference>
<proteinExistence type="inferred from homology"/>
<dbReference type="NCBIfam" id="TIGR01352">
    <property type="entry name" value="tonB_Cterm"/>
    <property type="match status" value="1"/>
</dbReference>
<dbReference type="PROSITE" id="PS52015">
    <property type="entry name" value="TONB_CTD"/>
    <property type="match status" value="1"/>
</dbReference>
<keyword evidence="13" id="KW-1185">Reference proteome</keyword>
<protein>
    <submittedName>
        <fullName evidence="12">Energy transducer TonB</fullName>
    </submittedName>
</protein>
<evidence type="ECO:0000313" key="13">
    <source>
        <dbReference type="Proteomes" id="UP001479520"/>
    </source>
</evidence>
<evidence type="ECO:0000259" key="11">
    <source>
        <dbReference type="PROSITE" id="PS52015"/>
    </source>
</evidence>
<dbReference type="Pfam" id="PF03544">
    <property type="entry name" value="TonB_C"/>
    <property type="match status" value="1"/>
</dbReference>
<dbReference type="PANTHER" id="PTHR33446:SF2">
    <property type="entry name" value="PROTEIN TONB"/>
    <property type="match status" value="1"/>
</dbReference>
<dbReference type="PANTHER" id="PTHR33446">
    <property type="entry name" value="PROTEIN TONB-RELATED"/>
    <property type="match status" value="1"/>
</dbReference>
<accession>A0ABZ2XEU6</accession>
<dbReference type="SUPFAM" id="SSF74653">
    <property type="entry name" value="TolA/TonB C-terminal domain"/>
    <property type="match status" value="1"/>
</dbReference>
<dbReference type="EMBL" id="CP151406">
    <property type="protein sequence ID" value="WZJ21061.1"/>
    <property type="molecule type" value="Genomic_DNA"/>
</dbReference>
<evidence type="ECO:0000256" key="9">
    <source>
        <dbReference type="ARBA" id="ARBA00023136"/>
    </source>
</evidence>
<keyword evidence="9" id="KW-0472">Membrane</keyword>
<keyword evidence="7" id="KW-0653">Protein transport</keyword>
<comment type="subcellular location">
    <subcellularLocation>
        <location evidence="1">Cell inner membrane</location>
        <topology evidence="1">Single-pass membrane protein</topology>
        <orientation evidence="1">Periplasmic side</orientation>
    </subcellularLocation>
</comment>
<keyword evidence="4" id="KW-1003">Cell membrane</keyword>
<keyword evidence="5" id="KW-0997">Cell inner membrane</keyword>
<keyword evidence="8" id="KW-1133">Transmembrane helix</keyword>
<evidence type="ECO:0000256" key="7">
    <source>
        <dbReference type="ARBA" id="ARBA00022927"/>
    </source>
</evidence>
<evidence type="ECO:0000256" key="1">
    <source>
        <dbReference type="ARBA" id="ARBA00004383"/>
    </source>
</evidence>
<evidence type="ECO:0000256" key="6">
    <source>
        <dbReference type="ARBA" id="ARBA00022692"/>
    </source>
</evidence>
<name>A0ABZ2XEU6_9RHOO</name>
<dbReference type="InterPro" id="IPR006260">
    <property type="entry name" value="TonB/TolA_C"/>
</dbReference>
<sequence length="175" mass="19169">MSRTLRPLLGALVASLLLHLLPFVDFWSATPVATPPAAQPLQARLEPLPPLAATPELLLPEPPPPPATLARSEPPPRKSSRTIQKTWTQAISEQFSAQQREGLFYPEEAIRHGLEGEALVLLMLDEDGQVVAARIEESSGHPLLDDAALRAVRRLHSLPANAPMESLLPVRFRLK</sequence>
<keyword evidence="3" id="KW-0813">Transport</keyword>
<evidence type="ECO:0000256" key="2">
    <source>
        <dbReference type="ARBA" id="ARBA00006555"/>
    </source>
</evidence>
<evidence type="ECO:0000256" key="10">
    <source>
        <dbReference type="SAM" id="MobiDB-lite"/>
    </source>
</evidence>
<evidence type="ECO:0000256" key="8">
    <source>
        <dbReference type="ARBA" id="ARBA00022989"/>
    </source>
</evidence>
<feature type="region of interest" description="Disordered" evidence="10">
    <location>
        <begin position="53"/>
        <end position="83"/>
    </location>
</feature>
<evidence type="ECO:0000256" key="3">
    <source>
        <dbReference type="ARBA" id="ARBA00022448"/>
    </source>
</evidence>
<organism evidence="12 13">
    <name type="scientific">Azonexus hydrophilus</name>
    <dbReference type="NCBI Taxonomy" id="418702"/>
    <lineage>
        <taxon>Bacteria</taxon>
        <taxon>Pseudomonadati</taxon>
        <taxon>Pseudomonadota</taxon>
        <taxon>Betaproteobacteria</taxon>
        <taxon>Rhodocyclales</taxon>
        <taxon>Azonexaceae</taxon>
        <taxon>Azonexus</taxon>
    </lineage>
</organism>
<comment type="similarity">
    <text evidence="2">Belongs to the TonB family.</text>
</comment>
<dbReference type="InterPro" id="IPR037682">
    <property type="entry name" value="TonB_C"/>
</dbReference>